<keyword evidence="3" id="KW-1185">Reference proteome</keyword>
<evidence type="ECO:0000256" key="1">
    <source>
        <dbReference type="SAM" id="MobiDB-lite"/>
    </source>
</evidence>
<accession>A0ABR9HTL3</accession>
<dbReference type="Proteomes" id="UP000631670">
    <property type="component" value="Unassembled WGS sequence"/>
</dbReference>
<organism evidence="2 3">
    <name type="scientific">Amycolatopsis lexingtonensis</name>
    <dbReference type="NCBI Taxonomy" id="218822"/>
    <lineage>
        <taxon>Bacteria</taxon>
        <taxon>Bacillati</taxon>
        <taxon>Actinomycetota</taxon>
        <taxon>Actinomycetes</taxon>
        <taxon>Pseudonocardiales</taxon>
        <taxon>Pseudonocardiaceae</taxon>
        <taxon>Amycolatopsis</taxon>
    </lineage>
</organism>
<feature type="compositionally biased region" description="Low complexity" evidence="1">
    <location>
        <begin position="63"/>
        <end position="79"/>
    </location>
</feature>
<name>A0ABR9HTL3_9PSEU</name>
<gene>
    <name evidence="2" type="ORF">H4696_001370</name>
</gene>
<dbReference type="RefSeq" id="WP_225955613.1">
    <property type="nucleotide sequence ID" value="NZ_JADBEG010000001.1"/>
</dbReference>
<dbReference type="EMBL" id="JADBEG010000001">
    <property type="protein sequence ID" value="MBE1494270.1"/>
    <property type="molecule type" value="Genomic_DNA"/>
</dbReference>
<comment type="caution">
    <text evidence="2">The sequence shown here is derived from an EMBL/GenBank/DDBJ whole genome shotgun (WGS) entry which is preliminary data.</text>
</comment>
<evidence type="ECO:0000313" key="2">
    <source>
        <dbReference type="EMBL" id="MBE1494270.1"/>
    </source>
</evidence>
<reference evidence="2 3" key="1">
    <citation type="submission" date="2020-10" db="EMBL/GenBank/DDBJ databases">
        <title>Sequencing the genomes of 1000 actinobacteria strains.</title>
        <authorList>
            <person name="Klenk H.-P."/>
        </authorList>
    </citation>
    <scope>NUCLEOTIDE SEQUENCE [LARGE SCALE GENOMIC DNA]</scope>
    <source>
        <strain evidence="2 3">DSM 44653</strain>
    </source>
</reference>
<dbReference type="Gene3D" id="2.40.10.10">
    <property type="entry name" value="Trypsin-like serine proteases"/>
    <property type="match status" value="1"/>
</dbReference>
<feature type="compositionally biased region" description="Polar residues" evidence="1">
    <location>
        <begin position="48"/>
        <end position="57"/>
    </location>
</feature>
<evidence type="ECO:0000313" key="3">
    <source>
        <dbReference type="Proteomes" id="UP000631670"/>
    </source>
</evidence>
<feature type="region of interest" description="Disordered" evidence="1">
    <location>
        <begin position="48"/>
        <end position="79"/>
    </location>
</feature>
<sequence>MHTAIYNGEAITGGGTRCSAGFNTNRGGQNYIVDPGHCTRAVSQWNVGPSQGASFPNNDYGLAPRRSASGSARAAAPRT</sequence>
<dbReference type="InterPro" id="IPR043504">
    <property type="entry name" value="Peptidase_S1_PA_chymotrypsin"/>
</dbReference>
<protein>
    <submittedName>
        <fullName evidence="2">Uncharacterized protein</fullName>
    </submittedName>
</protein>
<proteinExistence type="predicted"/>